<reference evidence="1 2" key="1">
    <citation type="journal article" date="2018" name="Front. Microbiol.">
        <title>Genomic and genetic insights into a cosmopolitan fungus, Paecilomyces variotii (Eurotiales).</title>
        <authorList>
            <person name="Urquhart A.S."/>
            <person name="Mondo S.J."/>
            <person name="Makela M.R."/>
            <person name="Hane J.K."/>
            <person name="Wiebenga A."/>
            <person name="He G."/>
            <person name="Mihaltcheva S."/>
            <person name="Pangilinan J."/>
            <person name="Lipzen A."/>
            <person name="Barry K."/>
            <person name="de Vries R.P."/>
            <person name="Grigoriev I.V."/>
            <person name="Idnurm A."/>
        </authorList>
    </citation>
    <scope>NUCLEOTIDE SEQUENCE [LARGE SCALE GENOMIC DNA]</scope>
    <source>
        <strain evidence="1 2">CBS 101075</strain>
    </source>
</reference>
<dbReference type="InterPro" id="IPR011009">
    <property type="entry name" value="Kinase-like_dom_sf"/>
</dbReference>
<dbReference type="PANTHER" id="PTHR21310">
    <property type="entry name" value="AMINOGLYCOSIDE PHOSPHOTRANSFERASE-RELATED-RELATED"/>
    <property type="match status" value="1"/>
</dbReference>
<proteinExistence type="predicted"/>
<dbReference type="SUPFAM" id="SSF56112">
    <property type="entry name" value="Protein kinase-like (PK-like)"/>
    <property type="match status" value="1"/>
</dbReference>
<keyword evidence="2" id="KW-1185">Reference proteome</keyword>
<dbReference type="RefSeq" id="XP_028483548.1">
    <property type="nucleotide sequence ID" value="XM_028630949.1"/>
</dbReference>
<sequence>MEVPPLFDSLVRVLRCSQYSCTARSSLRYDRREPRRILGPFIIMEYIDNAVNLIDVLEKPGLSPDDRAVLDPNISKETLEWTYSQMADIMLQLSKHSFAQIGCIAKAKEDDDFDDQWIVKHRPLTFNMNELVQLGNFPPHLLPQHAFQTSSSYYQALAEMHMNHLSTQRNDAIESAGDCRRKYIARCLFRKLAREHRLCRQDSGSFRLFCDDFRPGNVLANAELHVVGAVDWEFSYAAPVGFAYSPPFWLLLELPEFWPEGLQDWAQHYEKRLETFLGVLKQREDVAINRGILTEEHRLSNHMRESWESGDFWVNYAARKSWAFDMVYWAKIDKRFFGDGDLEDRLQLLTEEERDHMDGFIWRKLAEKKERTLTDWSDIEATRIATGRT</sequence>
<evidence type="ECO:0000313" key="2">
    <source>
        <dbReference type="Proteomes" id="UP000283841"/>
    </source>
</evidence>
<dbReference type="Proteomes" id="UP000283841">
    <property type="component" value="Unassembled WGS sequence"/>
</dbReference>
<accession>A0A443HPY2</accession>
<dbReference type="STRING" id="264951.A0A443HPY2"/>
<dbReference type="GeneID" id="39600226"/>
<evidence type="ECO:0000313" key="1">
    <source>
        <dbReference type="EMBL" id="RWQ93903.1"/>
    </source>
</evidence>
<organism evidence="1 2">
    <name type="scientific">Byssochlamys spectabilis</name>
    <name type="common">Paecilomyces variotii</name>
    <dbReference type="NCBI Taxonomy" id="264951"/>
    <lineage>
        <taxon>Eukaryota</taxon>
        <taxon>Fungi</taxon>
        <taxon>Dikarya</taxon>
        <taxon>Ascomycota</taxon>
        <taxon>Pezizomycotina</taxon>
        <taxon>Eurotiomycetes</taxon>
        <taxon>Eurotiomycetidae</taxon>
        <taxon>Eurotiales</taxon>
        <taxon>Thermoascaceae</taxon>
        <taxon>Paecilomyces</taxon>
    </lineage>
</organism>
<name>A0A443HPY2_BYSSP</name>
<evidence type="ECO:0008006" key="3">
    <source>
        <dbReference type="Google" id="ProtNLM"/>
    </source>
</evidence>
<dbReference type="EMBL" id="RCNU01000008">
    <property type="protein sequence ID" value="RWQ93903.1"/>
    <property type="molecule type" value="Genomic_DNA"/>
</dbReference>
<dbReference type="PANTHER" id="PTHR21310:SF37">
    <property type="entry name" value="AMINOGLYCOSIDE PHOSPHOTRANSFERASE DOMAIN-CONTAINING PROTEIN"/>
    <property type="match status" value="1"/>
</dbReference>
<dbReference type="InterPro" id="IPR051678">
    <property type="entry name" value="AGP_Transferase"/>
</dbReference>
<comment type="caution">
    <text evidence="1">The sequence shown here is derived from an EMBL/GenBank/DDBJ whole genome shotgun (WGS) entry which is preliminary data.</text>
</comment>
<dbReference type="VEuPathDB" id="FungiDB:C8Q69DRAFT_471952"/>
<dbReference type="AlphaFoldDB" id="A0A443HPY2"/>
<gene>
    <name evidence="1" type="ORF">C8Q69DRAFT_471952</name>
</gene>
<protein>
    <recommendedName>
        <fullName evidence="3">Aminoglycoside phosphotransferase domain-containing protein</fullName>
    </recommendedName>
</protein>